<proteinExistence type="predicted"/>
<keyword evidence="2" id="KW-1185">Reference proteome</keyword>
<dbReference type="EMBL" id="CP104013">
    <property type="protein sequence ID" value="UYP48547.1"/>
    <property type="molecule type" value="Genomic_DNA"/>
</dbReference>
<sequence length="106" mass="12757">MSQFTGICPVCQGEIIFNEEEFQREIIEDMELKCPHLGCEWDLFIKEIKSNKVILKEISKKASIALEIDDYDPRKYSREFSEEYMKILDNYNDEQLLEEDEKKYEF</sequence>
<gene>
    <name evidence="1" type="ORF">NEF87_004832</name>
</gene>
<dbReference type="Proteomes" id="UP001208689">
    <property type="component" value="Chromosome"/>
</dbReference>
<evidence type="ECO:0000313" key="1">
    <source>
        <dbReference type="EMBL" id="UYP48547.1"/>
    </source>
</evidence>
<evidence type="ECO:0000313" key="2">
    <source>
        <dbReference type="Proteomes" id="UP001208689"/>
    </source>
</evidence>
<accession>A0ABY6I1U2</accession>
<reference evidence="1" key="1">
    <citation type="submission" date="2022-09" db="EMBL/GenBank/DDBJ databases">
        <title>Actin cytoskeleton and complex cell architecture in an #Asgard archaeon.</title>
        <authorList>
            <person name="Ponce Toledo R.I."/>
            <person name="Schleper C."/>
            <person name="Rodrigues Oliveira T."/>
            <person name="Wollweber F."/>
            <person name="Xu J."/>
            <person name="Rittmann S."/>
            <person name="Klingl A."/>
            <person name="Pilhofer M."/>
        </authorList>
    </citation>
    <scope>NUCLEOTIDE SEQUENCE</scope>
    <source>
        <strain evidence="1">B-35</strain>
    </source>
</reference>
<organism evidence="1 2">
    <name type="scientific">Candidatus Lokiarchaeum ossiferum</name>
    <dbReference type="NCBI Taxonomy" id="2951803"/>
    <lineage>
        <taxon>Archaea</taxon>
        <taxon>Promethearchaeati</taxon>
        <taxon>Promethearchaeota</taxon>
        <taxon>Promethearchaeia</taxon>
        <taxon>Promethearchaeales</taxon>
        <taxon>Promethearchaeaceae</taxon>
        <taxon>Candidatus Lokiarchaeum</taxon>
    </lineage>
</organism>
<protein>
    <submittedName>
        <fullName evidence="1">Uncharacterized protein</fullName>
    </submittedName>
</protein>
<name>A0ABY6I1U2_9ARCH</name>